<comment type="subcellular location">
    <subcellularLocation>
        <location evidence="1">Cell inner membrane</location>
    </subcellularLocation>
</comment>
<dbReference type="Proteomes" id="UP000031670">
    <property type="component" value="Unassembled WGS sequence"/>
</dbReference>
<dbReference type="GO" id="GO:0005886">
    <property type="term" value="C:plasma membrane"/>
    <property type="evidence" value="ECO:0007669"/>
    <property type="project" value="UniProtKB-SubCell"/>
</dbReference>
<sequence>MTKTPQDLHSSNPNGLRITLRSKDLGSVNIGSKILFRKIPIGEIYSFNLDDDGRSVVLRAYIDEEYDHIITSESRFWNVSGINASVGFDGVDVSVESVAALIGGGIAVDSPAKGDSVEPDTEFKLYPDLATAGRGIPINIKLPDDNNISPGGAPLVYRGIEVGQITGVRLSRDRQDIIAQATVEPAYQDMLTTGSQFLLEEASLSLAGVDNLSNFIRGNFLTLLPGSGEPTRDFRAVKQDELNTQTSGNLSISLLADQSFGLESGAAVLYKGISVGHVTSSHLAGDKVKINLLIDSQYRELIRSQNKFYIASSVSANFDAAGLDVKVPPLQHLLTGSISFYSAGSNKIHNEYPLYSSKELAQLAQFDGANKQVLTLLSPNLPPVSSGTPLYYRNLPVGQVLDYQLGHSGMEVKVLIEKQFSHLINKDTVFWNHSGVEIDAGLSGVKVNAEPLSRVLSGGIAFDTIPGVENKTGRFYKLYDNQDAARQFGEMITLVADDSNGIKKGAAINFKGVKVGEITLVSPQFAQSEVEFKARIYPEYAKTIAREGAQFWLVTPEIGLGGIKNLSSAIAPAIEVMPSGKGKAKTQFQLASNKPLASGYEFVLQAETKGSVAVNTPILYREIEVGRVTDVRLGELADRVIIKT</sequence>
<evidence type="ECO:0000256" key="3">
    <source>
        <dbReference type="ARBA" id="ARBA00022519"/>
    </source>
</evidence>
<keyword evidence="4" id="KW-0812">Transmembrane</keyword>
<evidence type="ECO:0000256" key="2">
    <source>
        <dbReference type="ARBA" id="ARBA00022475"/>
    </source>
</evidence>
<protein>
    <submittedName>
        <fullName evidence="8">Paraquat-inducible protein B</fullName>
    </submittedName>
</protein>
<name>A0A0B8PJ11_9VIBR</name>
<keyword evidence="3" id="KW-0997">Cell inner membrane</keyword>
<evidence type="ECO:0000313" key="8">
    <source>
        <dbReference type="EMBL" id="GAM64667.1"/>
    </source>
</evidence>
<dbReference type="Pfam" id="PF02470">
    <property type="entry name" value="MlaD"/>
    <property type="match status" value="5"/>
</dbReference>
<keyword evidence="5" id="KW-1133">Transmembrane helix</keyword>
<keyword evidence="2" id="KW-1003">Cell membrane</keyword>
<gene>
    <name evidence="8" type="ORF">JCM19232_4359</name>
</gene>
<comment type="caution">
    <text evidence="8">The sequence shown here is derived from an EMBL/GenBank/DDBJ whole genome shotgun (WGS) entry which is preliminary data.</text>
</comment>
<reference evidence="8 9" key="2">
    <citation type="submission" date="2015-01" db="EMBL/GenBank/DDBJ databases">
        <authorList>
            <consortium name="NBRP consortium"/>
            <person name="Sawabe T."/>
            <person name="Meirelles P."/>
            <person name="Feng G."/>
            <person name="Sayaka M."/>
            <person name="Hattori M."/>
            <person name="Ohkuma M."/>
        </authorList>
    </citation>
    <scope>NUCLEOTIDE SEQUENCE [LARGE SCALE GENOMIC DNA]</scope>
    <source>
        <strain evidence="8 9">JCM19232</strain>
    </source>
</reference>
<accession>A0A0B8PJ11</accession>
<evidence type="ECO:0000256" key="5">
    <source>
        <dbReference type="ARBA" id="ARBA00022989"/>
    </source>
</evidence>
<feature type="domain" description="Mce/MlaD" evidence="7">
    <location>
        <begin position="15"/>
        <end position="75"/>
    </location>
</feature>
<evidence type="ECO:0000259" key="7">
    <source>
        <dbReference type="Pfam" id="PF02470"/>
    </source>
</evidence>
<evidence type="ECO:0000256" key="4">
    <source>
        <dbReference type="ARBA" id="ARBA00022692"/>
    </source>
</evidence>
<evidence type="ECO:0000256" key="1">
    <source>
        <dbReference type="ARBA" id="ARBA00004533"/>
    </source>
</evidence>
<dbReference type="AlphaFoldDB" id="A0A0B8PJ11"/>
<feature type="domain" description="Mce/MlaD" evidence="7">
    <location>
        <begin position="599"/>
        <end position="642"/>
    </location>
</feature>
<dbReference type="EMBL" id="BBSA01000014">
    <property type="protein sequence ID" value="GAM64667.1"/>
    <property type="molecule type" value="Genomic_DNA"/>
</dbReference>
<feature type="domain" description="Mce/MlaD" evidence="7">
    <location>
        <begin position="492"/>
        <end position="551"/>
    </location>
</feature>
<organism evidence="8 9">
    <name type="scientific">Vibrio ishigakensis</name>
    <dbReference type="NCBI Taxonomy" id="1481914"/>
    <lineage>
        <taxon>Bacteria</taxon>
        <taxon>Pseudomonadati</taxon>
        <taxon>Pseudomonadota</taxon>
        <taxon>Gammaproteobacteria</taxon>
        <taxon>Vibrionales</taxon>
        <taxon>Vibrionaceae</taxon>
        <taxon>Vibrio</taxon>
    </lineage>
</organism>
<proteinExistence type="predicted"/>
<dbReference type="InterPro" id="IPR003399">
    <property type="entry name" value="Mce/MlaD"/>
</dbReference>
<dbReference type="PANTHER" id="PTHR30462">
    <property type="entry name" value="INTERMEMBRANE TRANSPORT PROTEIN PQIB-RELATED"/>
    <property type="match status" value="1"/>
</dbReference>
<feature type="domain" description="Mce/MlaD" evidence="7">
    <location>
        <begin position="135"/>
        <end position="226"/>
    </location>
</feature>
<evidence type="ECO:0000313" key="9">
    <source>
        <dbReference type="Proteomes" id="UP000031670"/>
    </source>
</evidence>
<dbReference type="InterPro" id="IPR051800">
    <property type="entry name" value="PqiA-PqiB_transport"/>
</dbReference>
<reference evidence="8 9" key="1">
    <citation type="submission" date="2015-01" db="EMBL/GenBank/DDBJ databases">
        <title>Vibrio sp. C5 JCM 19232 whole genome shotgun sequence.</title>
        <authorList>
            <person name="Sawabe T."/>
            <person name="Meirelles P."/>
            <person name="Feng G."/>
            <person name="Sayaka M."/>
            <person name="Hattori M."/>
            <person name="Ohkuma M."/>
        </authorList>
    </citation>
    <scope>NUCLEOTIDE SEQUENCE [LARGE SCALE GENOMIC DNA]</scope>
    <source>
        <strain evidence="8 9">JCM19232</strain>
    </source>
</reference>
<evidence type="ECO:0000256" key="6">
    <source>
        <dbReference type="ARBA" id="ARBA00023136"/>
    </source>
</evidence>
<dbReference type="PANTHER" id="PTHR30462:SF0">
    <property type="entry name" value="INTERMEMBRANE TRANSPORT PROTEIN YEBT"/>
    <property type="match status" value="1"/>
</dbReference>
<feature type="domain" description="Mce/MlaD" evidence="7">
    <location>
        <begin position="251"/>
        <end position="310"/>
    </location>
</feature>
<keyword evidence="6" id="KW-0472">Membrane</keyword>